<organism evidence="1 2">
    <name type="scientific">Campylobacter suis</name>
    <dbReference type="NCBI Taxonomy" id="2790657"/>
    <lineage>
        <taxon>Bacteria</taxon>
        <taxon>Pseudomonadati</taxon>
        <taxon>Campylobacterota</taxon>
        <taxon>Epsilonproteobacteria</taxon>
        <taxon>Campylobacterales</taxon>
        <taxon>Campylobacteraceae</taxon>
        <taxon>Campylobacter</taxon>
    </lineage>
</organism>
<dbReference type="Pfam" id="PF05861">
    <property type="entry name" value="PhnI"/>
    <property type="match status" value="1"/>
</dbReference>
<dbReference type="Proteomes" id="UP000789359">
    <property type="component" value="Unassembled WGS sequence"/>
</dbReference>
<sequence length="81" mass="8673">MGYVAIKGGEKAILNSINFYKDSLKGRIKESEIDSGLSFAVDKVMGEGALYTKKLAAKAIKMSGGDLLNAAFFVRAHRSAC</sequence>
<name>A0ABN7KAB2_9BACT</name>
<reference evidence="1 2" key="1">
    <citation type="submission" date="2020-11" db="EMBL/GenBank/DDBJ databases">
        <authorList>
            <person name="Peeters C."/>
        </authorList>
    </citation>
    <scope>NUCLEOTIDE SEQUENCE [LARGE SCALE GENOMIC DNA]</scope>
    <source>
        <strain evidence="1 2">LMG 8286</strain>
    </source>
</reference>
<proteinExistence type="predicted"/>
<dbReference type="InterPro" id="IPR008773">
    <property type="entry name" value="PhnI"/>
</dbReference>
<accession>A0ABN7KAB2</accession>
<dbReference type="EC" id="2.7.8.37" evidence="1"/>
<comment type="caution">
    <text evidence="1">The sequence shown here is derived from an EMBL/GenBank/DDBJ whole genome shotgun (WGS) entry which is preliminary data.</text>
</comment>
<keyword evidence="1" id="KW-0808">Transferase</keyword>
<evidence type="ECO:0000313" key="2">
    <source>
        <dbReference type="Proteomes" id="UP000789359"/>
    </source>
</evidence>
<dbReference type="EMBL" id="CAJHOE010000008">
    <property type="protein sequence ID" value="CAD7289332.1"/>
    <property type="molecule type" value="Genomic_DNA"/>
</dbReference>
<keyword evidence="2" id="KW-1185">Reference proteome</keyword>
<dbReference type="GO" id="GO:0061693">
    <property type="term" value="F:alpha-D-ribose 1-methylphosphonate 5-triphosphate synthase activity"/>
    <property type="evidence" value="ECO:0007669"/>
    <property type="project" value="UniProtKB-EC"/>
</dbReference>
<gene>
    <name evidence="1" type="primary">phnI_1</name>
    <name evidence="1" type="ORF">LMG8286_01762</name>
</gene>
<protein>
    <submittedName>
        <fullName evidence="1">Alpha-D-ribose 1-methylphosphonate 5-triphosphate synthase subunit PhnI</fullName>
        <ecNumber evidence="1">2.7.8.37</ecNumber>
    </submittedName>
</protein>
<evidence type="ECO:0000313" key="1">
    <source>
        <dbReference type="EMBL" id="CAD7289332.1"/>
    </source>
</evidence>